<organism evidence="1 2">
    <name type="scientific">Streptomyces lancefieldiae</name>
    <dbReference type="NCBI Taxonomy" id="3075520"/>
    <lineage>
        <taxon>Bacteria</taxon>
        <taxon>Bacillati</taxon>
        <taxon>Actinomycetota</taxon>
        <taxon>Actinomycetes</taxon>
        <taxon>Kitasatosporales</taxon>
        <taxon>Streptomycetaceae</taxon>
        <taxon>Streptomyces</taxon>
    </lineage>
</organism>
<sequence>MPDLTEQQTSELRAAAAAAAVLPSQQAVIPVVCRMASVDPVTGRKENTASLLKLVRGGEADMRAAFEVAGRMLAGDVRPDGQVVPVGSAAGDPMMTLACDVIRMGMRGEPERAWAQLEQQHPARRAAVFSILVSFLNYHFAGLDPLALAAAE</sequence>
<name>A0ABU3B615_9ACTN</name>
<evidence type="ECO:0000313" key="2">
    <source>
        <dbReference type="Proteomes" id="UP001180724"/>
    </source>
</evidence>
<dbReference type="RefSeq" id="WP_311585888.1">
    <property type="nucleotide sequence ID" value="NZ_JAVRFH010000145.1"/>
</dbReference>
<keyword evidence="2" id="KW-1185">Reference proteome</keyword>
<accession>A0ABU3B615</accession>
<reference evidence="1" key="1">
    <citation type="submission" date="2024-05" db="EMBL/GenBank/DDBJ databases">
        <title>30 novel species of actinomycetes from the DSMZ collection.</title>
        <authorList>
            <person name="Nouioui I."/>
        </authorList>
    </citation>
    <scope>NUCLEOTIDE SEQUENCE</scope>
    <source>
        <strain evidence="1">DSM 40712</strain>
    </source>
</reference>
<gene>
    <name evidence="1" type="ORF">RM812_40855</name>
</gene>
<dbReference type="Proteomes" id="UP001180724">
    <property type="component" value="Unassembled WGS sequence"/>
</dbReference>
<evidence type="ECO:0000313" key="1">
    <source>
        <dbReference type="EMBL" id="MDT0616441.1"/>
    </source>
</evidence>
<proteinExistence type="predicted"/>
<protein>
    <submittedName>
        <fullName evidence="1">Uncharacterized protein</fullName>
    </submittedName>
</protein>
<dbReference type="EMBL" id="JAVRFH010000145">
    <property type="protein sequence ID" value="MDT0616441.1"/>
    <property type="molecule type" value="Genomic_DNA"/>
</dbReference>
<comment type="caution">
    <text evidence="1">The sequence shown here is derived from an EMBL/GenBank/DDBJ whole genome shotgun (WGS) entry which is preliminary data.</text>
</comment>